<name>A0AB38U981_BACT4</name>
<reference evidence="1" key="1">
    <citation type="submission" date="2021-06" db="EMBL/GenBank/DDBJ databases">
        <title>Interrogation of the integrated mobile genetic elements in gut-associated Bacteroides with a consensus prediction approach.</title>
        <authorList>
            <person name="Campbell D.E."/>
            <person name="Leigh J.R."/>
            <person name="Kim T."/>
            <person name="England W."/>
            <person name="Whitaker R.J."/>
            <person name="Degnan P.H."/>
        </authorList>
    </citation>
    <scope>NUCLEOTIDE SEQUENCE</scope>
    <source>
        <strain evidence="1">VPI-3443</strain>
    </source>
</reference>
<proteinExistence type="predicted"/>
<evidence type="ECO:0008006" key="3">
    <source>
        <dbReference type="Google" id="ProtNLM"/>
    </source>
</evidence>
<dbReference type="RefSeq" id="WP_264455116.1">
    <property type="nucleotide sequence ID" value="NZ_CP083685.1"/>
</dbReference>
<evidence type="ECO:0000313" key="2">
    <source>
        <dbReference type="Proteomes" id="UP001162960"/>
    </source>
</evidence>
<organism evidence="1 2">
    <name type="scientific">Bacteroides thetaiotaomicron</name>
    <dbReference type="NCBI Taxonomy" id="818"/>
    <lineage>
        <taxon>Bacteria</taxon>
        <taxon>Pseudomonadati</taxon>
        <taxon>Bacteroidota</taxon>
        <taxon>Bacteroidia</taxon>
        <taxon>Bacteroidales</taxon>
        <taxon>Bacteroidaceae</taxon>
        <taxon>Bacteroides</taxon>
    </lineage>
</organism>
<evidence type="ECO:0000313" key="1">
    <source>
        <dbReference type="EMBL" id="UYU89425.1"/>
    </source>
</evidence>
<dbReference type="AlphaFoldDB" id="A0AB38U981"/>
<dbReference type="Proteomes" id="UP001162960">
    <property type="component" value="Chromosome"/>
</dbReference>
<gene>
    <name evidence="1" type="ORF">KQP74_15885</name>
</gene>
<protein>
    <recommendedName>
        <fullName evidence="3">DUF1983 domain-containing protein</fullName>
    </recommendedName>
</protein>
<sequence>MAGGIIDLGAIGFVDKGTYGSTVKYEFLNFVITDDSCYLSVKDENIGHPVSDTLWWKCIANGKQATEAAKKALLEATRASNATDNLIGAATTADQAATRANASANNADVATAAAEQSAIRADTISGEASKKIVEMDALSKAVAGYINAAPVRMLVSVPVSISTKNKLRQKIGITLFPSYCLKNALYQRISGNSVDADPSGNLAILGTGKSTFYVIPTQNTELWQKVDVTIRTPLIRLTGNGKIRLNGSKIRIV</sequence>
<accession>A0AB38U981</accession>
<dbReference type="EMBL" id="CP083685">
    <property type="protein sequence ID" value="UYU89425.1"/>
    <property type="molecule type" value="Genomic_DNA"/>
</dbReference>